<feature type="binding site" description="covalent" evidence="8">
    <location>
        <position position="53"/>
    </location>
    <ligand>
        <name>heme c</name>
        <dbReference type="ChEBI" id="CHEBI:61717"/>
    </ligand>
</feature>
<dbReference type="GO" id="GO:0009055">
    <property type="term" value="F:electron transfer activity"/>
    <property type="evidence" value="ECO:0007669"/>
    <property type="project" value="InterPro"/>
</dbReference>
<keyword evidence="2 8" id="KW-0349">Heme</keyword>
<keyword evidence="13" id="KW-1185">Reference proteome</keyword>
<evidence type="ECO:0000256" key="6">
    <source>
        <dbReference type="ARBA" id="ARBA00023004"/>
    </source>
</evidence>
<dbReference type="PANTHER" id="PTHR10266">
    <property type="entry name" value="CYTOCHROME C1"/>
    <property type="match status" value="1"/>
</dbReference>
<evidence type="ECO:0000256" key="7">
    <source>
        <dbReference type="ARBA" id="ARBA00023136"/>
    </source>
</evidence>
<feature type="signal peptide" evidence="10">
    <location>
        <begin position="1"/>
        <end position="19"/>
    </location>
</feature>
<dbReference type="GO" id="GO:0016020">
    <property type="term" value="C:membrane"/>
    <property type="evidence" value="ECO:0007669"/>
    <property type="project" value="UniProtKB-SubCell"/>
</dbReference>
<dbReference type="GO" id="GO:0046872">
    <property type="term" value="F:metal ion binding"/>
    <property type="evidence" value="ECO:0007669"/>
    <property type="project" value="UniProtKB-KW"/>
</dbReference>
<evidence type="ECO:0000256" key="9">
    <source>
        <dbReference type="SAM" id="Phobius"/>
    </source>
</evidence>
<evidence type="ECO:0000256" key="5">
    <source>
        <dbReference type="ARBA" id="ARBA00022989"/>
    </source>
</evidence>
<feature type="domain" description="Cytochrome c" evidence="11">
    <location>
        <begin position="36"/>
        <end position="204"/>
    </location>
</feature>
<gene>
    <name evidence="12" type="ORF">EDC57_2336</name>
</gene>
<evidence type="ECO:0000259" key="11">
    <source>
        <dbReference type="PROSITE" id="PS51007"/>
    </source>
</evidence>
<sequence length="241" mass="27458">MRKIVAILLLAWLPGLAAASEGGHLKEVDIDLADKESLRRGARLFVDYCLSCHGASFHRWNRMGKDLGIDEETLKTEYLRGAEKVGQLMAVNVDPKQAAKWFGTTPPDLTLVARSRGVDWLYTYLTSFYADEKRPWGVNNALFKDVAMPWVMADLQGLQRAVFTKNAEGQTVIERLEPGTPGKMSPEEFDRAVRDLVAFMAYLGEPMQLERQRLGFWVLLYLAVLFVLSYLLKKEYWKDVH</sequence>
<evidence type="ECO:0000313" key="12">
    <source>
        <dbReference type="EMBL" id="ROR29665.1"/>
    </source>
</evidence>
<reference evidence="12 13" key="1">
    <citation type="submission" date="2018-11" db="EMBL/GenBank/DDBJ databases">
        <title>Genomic Encyclopedia of Type Strains, Phase IV (KMG-IV): sequencing the most valuable type-strain genomes for metagenomic binning, comparative biology and taxonomic classification.</title>
        <authorList>
            <person name="Goeker M."/>
        </authorList>
    </citation>
    <scope>NUCLEOTIDE SEQUENCE [LARGE SCALE GENOMIC DNA]</scope>
    <source>
        <strain evidence="12 13">DSM 100275</strain>
    </source>
</reference>
<dbReference type="PRINTS" id="PR00603">
    <property type="entry name" value="CYTOCHROMEC1"/>
</dbReference>
<comment type="subcellular location">
    <subcellularLocation>
        <location evidence="1">Membrane</location>
    </subcellularLocation>
</comment>
<dbReference type="SUPFAM" id="SSF46626">
    <property type="entry name" value="Cytochrome c"/>
    <property type="match status" value="1"/>
</dbReference>
<dbReference type="InterPro" id="IPR009056">
    <property type="entry name" value="Cyt_c-like_dom"/>
</dbReference>
<dbReference type="InterPro" id="IPR036909">
    <property type="entry name" value="Cyt_c-like_dom_sf"/>
</dbReference>
<feature type="binding site" description="covalent" evidence="8">
    <location>
        <position position="52"/>
    </location>
    <ligand>
        <name>heme c</name>
        <dbReference type="ChEBI" id="CHEBI:61717"/>
    </ligand>
</feature>
<dbReference type="Gene3D" id="1.20.5.100">
    <property type="entry name" value="Cytochrome c1, transmembrane anchor, C-terminal"/>
    <property type="match status" value="1"/>
</dbReference>
<keyword evidence="10" id="KW-0732">Signal</keyword>
<keyword evidence="6 8" id="KW-0408">Iron</keyword>
<keyword evidence="4 8" id="KW-0479">Metal-binding</keyword>
<dbReference type="Gene3D" id="1.10.760.10">
    <property type="entry name" value="Cytochrome c-like domain"/>
    <property type="match status" value="1"/>
</dbReference>
<dbReference type="PROSITE" id="PS51007">
    <property type="entry name" value="CYTC"/>
    <property type="match status" value="1"/>
</dbReference>
<dbReference type="PANTHER" id="PTHR10266:SF3">
    <property type="entry name" value="CYTOCHROME C1, HEME PROTEIN, MITOCHONDRIAL"/>
    <property type="match status" value="1"/>
</dbReference>
<dbReference type="RefSeq" id="WP_123402068.1">
    <property type="nucleotide sequence ID" value="NZ_RJVI01000003.1"/>
</dbReference>
<feature type="transmembrane region" description="Helical" evidence="9">
    <location>
        <begin position="214"/>
        <end position="232"/>
    </location>
</feature>
<comment type="cofactor">
    <cofactor evidence="8">
        <name>heme c</name>
        <dbReference type="ChEBI" id="CHEBI:61717"/>
    </cofactor>
    <text evidence="8">Binds 1 heme c group covalently per subunit.</text>
</comment>
<evidence type="ECO:0000256" key="8">
    <source>
        <dbReference type="PIRSR" id="PIRSR602326-1"/>
    </source>
</evidence>
<feature type="binding site" description="covalent" evidence="8">
    <location>
        <position position="49"/>
    </location>
    <ligand>
        <name>heme c</name>
        <dbReference type="ChEBI" id="CHEBI:61717"/>
    </ligand>
</feature>
<dbReference type="EMBL" id="RJVI01000003">
    <property type="protein sequence ID" value="ROR29665.1"/>
    <property type="molecule type" value="Genomic_DNA"/>
</dbReference>
<dbReference type="OrthoDB" id="9798864at2"/>
<evidence type="ECO:0000313" key="13">
    <source>
        <dbReference type="Proteomes" id="UP000276634"/>
    </source>
</evidence>
<name>A0A3N1XSP5_9GAMM</name>
<evidence type="ECO:0000256" key="3">
    <source>
        <dbReference type="ARBA" id="ARBA00022692"/>
    </source>
</evidence>
<dbReference type="InterPro" id="IPR002326">
    <property type="entry name" value="Cyt_c1"/>
</dbReference>
<organism evidence="12 13">
    <name type="scientific">Inmirania thermothiophila</name>
    <dbReference type="NCBI Taxonomy" id="1750597"/>
    <lineage>
        <taxon>Bacteria</taxon>
        <taxon>Pseudomonadati</taxon>
        <taxon>Pseudomonadota</taxon>
        <taxon>Gammaproteobacteria</taxon>
        <taxon>Chromatiales</taxon>
        <taxon>Ectothiorhodospiraceae</taxon>
        <taxon>Inmirania</taxon>
    </lineage>
</organism>
<evidence type="ECO:0000256" key="2">
    <source>
        <dbReference type="ARBA" id="ARBA00022617"/>
    </source>
</evidence>
<comment type="caution">
    <text evidence="12">The sequence shown here is derived from an EMBL/GenBank/DDBJ whole genome shotgun (WGS) entry which is preliminary data.</text>
</comment>
<protein>
    <submittedName>
        <fullName evidence="12">Ubiquinol-cytochrome c reductase cytochrome c1 subunit</fullName>
    </submittedName>
</protein>
<evidence type="ECO:0000256" key="1">
    <source>
        <dbReference type="ARBA" id="ARBA00004370"/>
    </source>
</evidence>
<evidence type="ECO:0000256" key="10">
    <source>
        <dbReference type="SAM" id="SignalP"/>
    </source>
</evidence>
<keyword evidence="3 9" id="KW-0812">Transmembrane</keyword>
<keyword evidence="5 9" id="KW-1133">Transmembrane helix</keyword>
<evidence type="ECO:0000256" key="4">
    <source>
        <dbReference type="ARBA" id="ARBA00022723"/>
    </source>
</evidence>
<keyword evidence="7 9" id="KW-0472">Membrane</keyword>
<dbReference type="Pfam" id="PF02167">
    <property type="entry name" value="Cytochrom_C1"/>
    <property type="match status" value="1"/>
</dbReference>
<proteinExistence type="predicted"/>
<dbReference type="Proteomes" id="UP000276634">
    <property type="component" value="Unassembled WGS sequence"/>
</dbReference>
<dbReference type="GO" id="GO:0020037">
    <property type="term" value="F:heme binding"/>
    <property type="evidence" value="ECO:0007669"/>
    <property type="project" value="InterPro"/>
</dbReference>
<dbReference type="AlphaFoldDB" id="A0A3N1XSP5"/>
<accession>A0A3N1XSP5</accession>
<feature type="chain" id="PRO_5018175347" evidence="10">
    <location>
        <begin position="20"/>
        <end position="241"/>
    </location>
</feature>